<dbReference type="Proteomes" id="UP000243342">
    <property type="component" value="Unassembled WGS sequence"/>
</dbReference>
<evidence type="ECO:0000313" key="5">
    <source>
        <dbReference type="Proteomes" id="UP000243342"/>
    </source>
</evidence>
<dbReference type="Gene3D" id="3.40.50.2000">
    <property type="entry name" value="Glycogen Phosphorylase B"/>
    <property type="match status" value="2"/>
</dbReference>
<comment type="caution">
    <text evidence="4">The sequence shown here is derived from an EMBL/GenBank/DDBJ whole genome shotgun (WGS) entry which is preliminary data.</text>
</comment>
<evidence type="ECO:0000256" key="1">
    <source>
        <dbReference type="ARBA" id="ARBA00022676"/>
    </source>
</evidence>
<dbReference type="GO" id="GO:1901137">
    <property type="term" value="P:carbohydrate derivative biosynthetic process"/>
    <property type="evidence" value="ECO:0007669"/>
    <property type="project" value="UniProtKB-ARBA"/>
</dbReference>
<evidence type="ECO:0000256" key="2">
    <source>
        <dbReference type="ARBA" id="ARBA00022679"/>
    </source>
</evidence>
<feature type="domain" description="Glycosyltransferase subfamily 4-like N-terminal" evidence="3">
    <location>
        <begin position="13"/>
        <end position="170"/>
    </location>
</feature>
<dbReference type="AlphaFoldDB" id="A0A1J7BBI5"/>
<evidence type="ECO:0000313" key="4">
    <source>
        <dbReference type="EMBL" id="OIV35990.1"/>
    </source>
</evidence>
<dbReference type="Pfam" id="PF13439">
    <property type="entry name" value="Glyco_transf_4"/>
    <property type="match status" value="1"/>
</dbReference>
<evidence type="ECO:0000259" key="3">
    <source>
        <dbReference type="Pfam" id="PF13439"/>
    </source>
</evidence>
<keyword evidence="2" id="KW-0808">Transferase</keyword>
<protein>
    <recommendedName>
        <fullName evidence="3">Glycosyltransferase subfamily 4-like N-terminal domain-containing protein</fullName>
    </recommendedName>
</protein>
<keyword evidence="1" id="KW-0328">Glycosyltransferase</keyword>
<dbReference type="InterPro" id="IPR028098">
    <property type="entry name" value="Glyco_trans_4-like_N"/>
</dbReference>
<reference evidence="4 5" key="1">
    <citation type="submission" date="2016-10" db="EMBL/GenBank/DDBJ databases">
        <title>Genome sequence of Streptomyces gilvigriseus MUSC 26.</title>
        <authorList>
            <person name="Lee L.-H."/>
            <person name="Ser H.-L."/>
        </authorList>
    </citation>
    <scope>NUCLEOTIDE SEQUENCE [LARGE SCALE GENOMIC DNA]</scope>
    <source>
        <strain evidence="4 5">MUSC 26</strain>
    </source>
</reference>
<organism evidence="4 5">
    <name type="scientific">Mangrovactinospora gilvigrisea</name>
    <dbReference type="NCBI Taxonomy" id="1428644"/>
    <lineage>
        <taxon>Bacteria</taxon>
        <taxon>Bacillati</taxon>
        <taxon>Actinomycetota</taxon>
        <taxon>Actinomycetes</taxon>
        <taxon>Kitasatosporales</taxon>
        <taxon>Streptomycetaceae</taxon>
        <taxon>Mangrovactinospora</taxon>
    </lineage>
</organism>
<dbReference type="InterPro" id="IPR050194">
    <property type="entry name" value="Glycosyltransferase_grp1"/>
</dbReference>
<dbReference type="EMBL" id="MLCF01000120">
    <property type="protein sequence ID" value="OIV35990.1"/>
    <property type="molecule type" value="Genomic_DNA"/>
</dbReference>
<dbReference type="GO" id="GO:0016758">
    <property type="term" value="F:hexosyltransferase activity"/>
    <property type="evidence" value="ECO:0007669"/>
    <property type="project" value="TreeGrafter"/>
</dbReference>
<dbReference type="STRING" id="1428644.BIV57_18610"/>
<name>A0A1J7BBI5_9ACTN</name>
<proteinExistence type="predicted"/>
<dbReference type="SUPFAM" id="SSF53756">
    <property type="entry name" value="UDP-Glycosyltransferase/glycogen phosphorylase"/>
    <property type="match status" value="1"/>
</dbReference>
<dbReference type="Pfam" id="PF13692">
    <property type="entry name" value="Glyco_trans_1_4"/>
    <property type="match status" value="1"/>
</dbReference>
<accession>A0A1J7BBI5</accession>
<keyword evidence="5" id="KW-1185">Reference proteome</keyword>
<dbReference type="RefSeq" id="WP_071658038.1">
    <property type="nucleotide sequence ID" value="NZ_MLCF01000120.1"/>
</dbReference>
<sequence>MTILHVAQPVTAGVARIAADLIRRQRAEGLDVVLACPDAGTLPGEAAAAGARVLRWEASREPGRTLPGEVVRLRAAVRAAAPGLVHLHSSKAGLAGRLALRGRLPTVFEPHAWSFAAVGGATARAALAWERYAARWAHRVLCVSDGERAQGAAAGVRARFAVVPNGVDTDSYGDGDPRMPSRDEARRALGVPPDAALAVCLGRVCEQKGQDLLVRAWPAVVDRLGGSGGALGEPGTGARAGVRRPVLAIVGEGPWAGRVREAAGGRGDVLFPGAVDDPRPWYAAADAVVVPSRWEGMALVPLEAMAAGRPVVVADVAGAVEGLPPEWRDRAAVPPGEPGTLAAALADLLQDPDAAARFGDAGRRRMRERHGLAAMGRGVAAVYREALAEAGRG</sequence>
<gene>
    <name evidence="4" type="ORF">BIV57_18610</name>
</gene>
<dbReference type="CDD" id="cd03801">
    <property type="entry name" value="GT4_PimA-like"/>
    <property type="match status" value="1"/>
</dbReference>
<dbReference type="PANTHER" id="PTHR45947">
    <property type="entry name" value="SULFOQUINOVOSYL TRANSFERASE SQD2"/>
    <property type="match status" value="1"/>
</dbReference>
<dbReference type="PANTHER" id="PTHR45947:SF3">
    <property type="entry name" value="SULFOQUINOVOSYL TRANSFERASE SQD2"/>
    <property type="match status" value="1"/>
</dbReference>